<keyword evidence="8" id="KW-1185">Reference proteome</keyword>
<dbReference type="GO" id="GO:0016020">
    <property type="term" value="C:membrane"/>
    <property type="evidence" value="ECO:0007669"/>
    <property type="project" value="UniProtKB-SubCell"/>
</dbReference>
<evidence type="ECO:0000256" key="6">
    <source>
        <dbReference type="SAM" id="Phobius"/>
    </source>
</evidence>
<reference evidence="7 8" key="1">
    <citation type="submission" date="2019-04" db="EMBL/GenBank/DDBJ databases">
        <authorList>
            <person name="Feng G."/>
            <person name="Zhang J."/>
            <person name="Zhu H."/>
        </authorList>
    </citation>
    <scope>NUCLEOTIDE SEQUENCE [LARGE SCALE GENOMIC DNA]</scope>
    <source>
        <strain evidence="7 8">9PBR-1</strain>
    </source>
</reference>
<keyword evidence="4 6" id="KW-1133">Transmembrane helix</keyword>
<dbReference type="PANTHER" id="PTHR30238">
    <property type="entry name" value="MEMBRANE BOUND PREDICTED REDOX MODULATOR"/>
    <property type="match status" value="1"/>
</dbReference>
<accession>A0A4Z0QDT6</accession>
<evidence type="ECO:0000256" key="2">
    <source>
        <dbReference type="ARBA" id="ARBA00007511"/>
    </source>
</evidence>
<dbReference type="PANTHER" id="PTHR30238:SF4">
    <property type="entry name" value="SLL1022 PROTEIN"/>
    <property type="match status" value="1"/>
</dbReference>
<evidence type="ECO:0000256" key="1">
    <source>
        <dbReference type="ARBA" id="ARBA00004141"/>
    </source>
</evidence>
<evidence type="ECO:0000256" key="3">
    <source>
        <dbReference type="ARBA" id="ARBA00022692"/>
    </source>
</evidence>
<name>A0A4Z0QDT6_9BACT</name>
<keyword evidence="5 6" id="KW-0472">Membrane</keyword>
<organism evidence="7 8">
    <name type="scientific">Hymenobacter metallicola</name>
    <dbReference type="NCBI Taxonomy" id="2563114"/>
    <lineage>
        <taxon>Bacteria</taxon>
        <taxon>Pseudomonadati</taxon>
        <taxon>Bacteroidota</taxon>
        <taxon>Cytophagia</taxon>
        <taxon>Cytophagales</taxon>
        <taxon>Hymenobacteraceae</taxon>
        <taxon>Hymenobacter</taxon>
    </lineage>
</organism>
<dbReference type="EMBL" id="SRMB01000002">
    <property type="protein sequence ID" value="TGE27519.1"/>
    <property type="molecule type" value="Genomic_DNA"/>
</dbReference>
<feature type="transmembrane region" description="Helical" evidence="6">
    <location>
        <begin position="156"/>
        <end position="175"/>
    </location>
</feature>
<evidence type="ECO:0000313" key="7">
    <source>
        <dbReference type="EMBL" id="TGE27519.1"/>
    </source>
</evidence>
<evidence type="ECO:0000313" key="8">
    <source>
        <dbReference type="Proteomes" id="UP000298471"/>
    </source>
</evidence>
<dbReference type="InterPro" id="IPR005496">
    <property type="entry name" value="Integral_membrane_TerC"/>
</dbReference>
<comment type="subcellular location">
    <subcellularLocation>
        <location evidence="1">Membrane</location>
        <topology evidence="1">Multi-pass membrane protein</topology>
    </subcellularLocation>
</comment>
<feature type="transmembrane region" description="Helical" evidence="6">
    <location>
        <begin position="228"/>
        <end position="248"/>
    </location>
</feature>
<protein>
    <submittedName>
        <fullName evidence="7">DUF475 domain-containing protein</fullName>
    </submittedName>
</protein>
<dbReference type="InterPro" id="IPR022493">
    <property type="entry name" value="CHP03716_TM_YkoY"/>
</dbReference>
<sequence>MNPHLQQILDNPLAALAIVGNLVIIESLLSVDNAAVLATMVGDLPKEQRQKALRYGIIGAYVFRGLCILFASFLIEFWFLKPLGGLYLVYLAYNQFKPKRSSSDDDGEEIDKDKSWLYKRTLGLFGKFWATVALIELMDLAFSIDNVFAVVAFTDNLILICLGVFIGILAMRLVAQAFVLLMAKYPFLETAAFLVIGVLGLKLMLSLFEHYLPTHPFSVFLGSHAADVGLTLLTVGFFVVPLLTSWLFNVPRHANIPKLPKRKSDAQGKQKVG</sequence>
<feature type="transmembrane region" description="Helical" evidence="6">
    <location>
        <begin position="12"/>
        <end position="31"/>
    </location>
</feature>
<feature type="transmembrane region" description="Helical" evidence="6">
    <location>
        <begin position="187"/>
        <end position="208"/>
    </location>
</feature>
<comment type="similarity">
    <text evidence="2">Belongs to the TerC family.</text>
</comment>
<proteinExistence type="inferred from homology"/>
<dbReference type="Pfam" id="PF03741">
    <property type="entry name" value="TerC"/>
    <property type="match status" value="1"/>
</dbReference>
<dbReference type="RefSeq" id="WP_135395562.1">
    <property type="nucleotide sequence ID" value="NZ_SRMB01000002.1"/>
</dbReference>
<feature type="transmembrane region" description="Helical" evidence="6">
    <location>
        <begin position="52"/>
        <end position="71"/>
    </location>
</feature>
<dbReference type="NCBIfam" id="TIGR03716">
    <property type="entry name" value="R_switched_YkoY"/>
    <property type="match status" value="1"/>
</dbReference>
<comment type="caution">
    <text evidence="7">The sequence shown here is derived from an EMBL/GenBank/DDBJ whole genome shotgun (WGS) entry which is preliminary data.</text>
</comment>
<gene>
    <name evidence="7" type="ORF">E5K02_14185</name>
</gene>
<dbReference type="OrthoDB" id="9806211at2"/>
<evidence type="ECO:0000256" key="4">
    <source>
        <dbReference type="ARBA" id="ARBA00022989"/>
    </source>
</evidence>
<dbReference type="Proteomes" id="UP000298471">
    <property type="component" value="Unassembled WGS sequence"/>
</dbReference>
<keyword evidence="3 6" id="KW-0812">Transmembrane</keyword>
<dbReference type="AlphaFoldDB" id="A0A4Z0QDT6"/>
<evidence type="ECO:0000256" key="5">
    <source>
        <dbReference type="ARBA" id="ARBA00023136"/>
    </source>
</evidence>